<keyword evidence="1" id="KW-0433">Leucine-rich repeat</keyword>
<dbReference type="SUPFAM" id="SSF52058">
    <property type="entry name" value="L domain-like"/>
    <property type="match status" value="1"/>
</dbReference>
<proteinExistence type="predicted"/>
<sequence>MKRNAGYFSPNGVRVGFTPKLFEYQRWLLVERRAAELLLYLRPNLDTQQRRYDIISYLQRLITTHCSTCCQVFQVGSVPLKTYLPDGDIDLAAFTNNNCETLINEVRDLLHAQEKILDAQFRVQHVQYIQAEILLDVKSLFLQYLSTNNLTGEVPGEFGNLRALQNLSLSWNQFHGSTIPSTMCSNNASKLVPSSISDCGLHGVIPIELAQCVSLKVLDLANKSLTGSISPFISGNLTNLEEIYLYRNKLNGSFPRKIGRLGKLQSLSLFENQLSGQIPLEIGNCLGLQLIDFFGNQLSGGIPITIGRLRELNWFNLGIITLRGKFLPHLVKIVKFIVENFVVDISFNQLSGLCTLCFLDEVDNVIGHNHLFKRSVILIKAWCYYESQILGAYYRLMSTYALETLVIYIFHVYNKPFSGPVEVLFRFLEFFNKFDWDNYCISLWGPVHKECVPKMMRAEAPRGDREVLLLSETFLRSSISCYSVPRINENNNNVEERPFVFKCINIVDPLRPNNNLGRSISRGSGVRIKSAIANGEERIIRLLESAEENVIAEFDSFFKNTWNRSGKGYWIPSFHENNNSSSKHVNEIGTSFDAAPSSWSSKDHTNNNNNNNAAMVTDQGSHHHHSSSMNESGDSASNVIINNELSGVNMPCSNPDALPLYLLEQQINNLKLGNNNNDDNNNNNLQAQQEKSDNQGLLPGPINSNNNNVTPFSFPMAMNMESTLLVDVLEGDFASHWKNMQNARLSLDGNLQGPFCSSSSPVIPPLQSQLLLGNFPLLTCAGIVPNMMLPASGNMSQSHPLLPMMQNSGPNCDSVPFGFGEHPRHQVGTGTFIPDPESYKLRVKFQARRRNYDRPREGRFNYEYERTNSGGADYNYGNLVWKPVETKRYMNIGNHKEASSSSTAGTNSEEDFAHSSSNQPLSPNISGVNMKDSTSQ</sequence>
<dbReference type="Pfam" id="PF13855">
    <property type="entry name" value="LRR_8"/>
    <property type="match status" value="1"/>
</dbReference>
<evidence type="ECO:0000313" key="6">
    <source>
        <dbReference type="Proteomes" id="UP000289738"/>
    </source>
</evidence>
<feature type="compositionally biased region" description="Low complexity" evidence="3">
    <location>
        <begin position="672"/>
        <end position="685"/>
    </location>
</feature>
<dbReference type="InterPro" id="IPR058920">
    <property type="entry name" value="PAP-OAS1-bd-rel"/>
</dbReference>
<dbReference type="PANTHER" id="PTHR45979">
    <property type="entry name" value="PAP/OAS1 SUBSTRATE-BINDING DOMAIN SUPERFAMILY"/>
    <property type="match status" value="1"/>
</dbReference>
<evidence type="ECO:0000259" key="4">
    <source>
        <dbReference type="Pfam" id="PF26180"/>
    </source>
</evidence>
<dbReference type="InterPro" id="IPR032675">
    <property type="entry name" value="LRR_dom_sf"/>
</dbReference>
<evidence type="ECO:0000256" key="3">
    <source>
        <dbReference type="SAM" id="MobiDB-lite"/>
    </source>
</evidence>
<feature type="compositionally biased region" description="Polar residues" evidence="3">
    <location>
        <begin position="914"/>
        <end position="936"/>
    </location>
</feature>
<name>A0A445CAP3_ARAHY</name>
<dbReference type="AlphaFoldDB" id="A0A445CAP3"/>
<dbReference type="SUPFAM" id="SSF81631">
    <property type="entry name" value="PAP/OAS1 substrate-binding domain"/>
    <property type="match status" value="1"/>
</dbReference>
<dbReference type="Gene3D" id="3.80.10.10">
    <property type="entry name" value="Ribonuclease Inhibitor"/>
    <property type="match status" value="1"/>
</dbReference>
<feature type="domain" description="PAP/OAS1 substrate-binding-related" evidence="4">
    <location>
        <begin position="366"/>
        <end position="562"/>
    </location>
</feature>
<evidence type="ECO:0000313" key="5">
    <source>
        <dbReference type="EMBL" id="RYR48024.1"/>
    </source>
</evidence>
<dbReference type="FunFam" id="3.80.10.10:FF:000383">
    <property type="entry name" value="Leucine-rich repeat receptor protein kinase EMS1"/>
    <property type="match status" value="1"/>
</dbReference>
<keyword evidence="6" id="KW-1185">Reference proteome</keyword>
<dbReference type="Proteomes" id="UP000289738">
    <property type="component" value="Chromosome A07"/>
</dbReference>
<accession>A0A445CAP3</accession>
<keyword evidence="2" id="KW-0677">Repeat</keyword>
<dbReference type="Gene3D" id="1.10.1410.10">
    <property type="match status" value="1"/>
</dbReference>
<protein>
    <recommendedName>
        <fullName evidence="4">PAP/OAS1 substrate-binding-related domain-containing protein</fullName>
    </recommendedName>
</protein>
<evidence type="ECO:0000256" key="2">
    <source>
        <dbReference type="ARBA" id="ARBA00022737"/>
    </source>
</evidence>
<gene>
    <name evidence="5" type="ORF">Ahy_A07g034022</name>
</gene>
<reference evidence="5 6" key="1">
    <citation type="submission" date="2019-01" db="EMBL/GenBank/DDBJ databases">
        <title>Sequencing of cultivated peanut Arachis hypogaea provides insights into genome evolution and oil improvement.</title>
        <authorList>
            <person name="Chen X."/>
        </authorList>
    </citation>
    <scope>NUCLEOTIDE SEQUENCE [LARGE SCALE GENOMIC DNA]</scope>
    <source>
        <strain evidence="6">cv. Fuhuasheng</strain>
        <tissue evidence="5">Leaves</tissue>
    </source>
</reference>
<evidence type="ECO:0000256" key="1">
    <source>
        <dbReference type="ARBA" id="ARBA00022614"/>
    </source>
</evidence>
<dbReference type="PANTHER" id="PTHR45979:SF30">
    <property type="entry name" value="NUCLEOTIDYLTRANSFERASE"/>
    <property type="match status" value="1"/>
</dbReference>
<feature type="region of interest" description="Disordered" evidence="3">
    <location>
        <begin position="594"/>
        <end position="635"/>
    </location>
</feature>
<feature type="region of interest" description="Disordered" evidence="3">
    <location>
        <begin position="896"/>
        <end position="936"/>
    </location>
</feature>
<dbReference type="InterPro" id="IPR058921">
    <property type="entry name" value="PAP/OAS1-rel"/>
</dbReference>
<feature type="region of interest" description="Disordered" evidence="3">
    <location>
        <begin position="672"/>
        <end position="704"/>
    </location>
</feature>
<dbReference type="EMBL" id="SDMP01000007">
    <property type="protein sequence ID" value="RYR48024.1"/>
    <property type="molecule type" value="Genomic_DNA"/>
</dbReference>
<dbReference type="STRING" id="3818.A0A445CAP3"/>
<comment type="caution">
    <text evidence="5">The sequence shown here is derived from an EMBL/GenBank/DDBJ whole genome shotgun (WGS) entry which is preliminary data.</text>
</comment>
<dbReference type="InterPro" id="IPR043519">
    <property type="entry name" value="NT_sf"/>
</dbReference>
<dbReference type="Pfam" id="PF26180">
    <property type="entry name" value="PAP-OAS1"/>
    <property type="match status" value="1"/>
</dbReference>
<dbReference type="InterPro" id="IPR001611">
    <property type="entry name" value="Leu-rich_rpt"/>
</dbReference>
<dbReference type="SUPFAM" id="SSF81301">
    <property type="entry name" value="Nucleotidyltransferase"/>
    <property type="match status" value="1"/>
</dbReference>
<organism evidence="5 6">
    <name type="scientific">Arachis hypogaea</name>
    <name type="common">Peanut</name>
    <dbReference type="NCBI Taxonomy" id="3818"/>
    <lineage>
        <taxon>Eukaryota</taxon>
        <taxon>Viridiplantae</taxon>
        <taxon>Streptophyta</taxon>
        <taxon>Embryophyta</taxon>
        <taxon>Tracheophyta</taxon>
        <taxon>Spermatophyta</taxon>
        <taxon>Magnoliopsida</taxon>
        <taxon>eudicotyledons</taxon>
        <taxon>Gunneridae</taxon>
        <taxon>Pentapetalae</taxon>
        <taxon>rosids</taxon>
        <taxon>fabids</taxon>
        <taxon>Fabales</taxon>
        <taxon>Fabaceae</taxon>
        <taxon>Papilionoideae</taxon>
        <taxon>50 kb inversion clade</taxon>
        <taxon>dalbergioids sensu lato</taxon>
        <taxon>Dalbergieae</taxon>
        <taxon>Pterocarpus clade</taxon>
        <taxon>Arachis</taxon>
    </lineage>
</organism>